<dbReference type="SMART" id="SM00220">
    <property type="entry name" value="S_TKc"/>
    <property type="match status" value="1"/>
</dbReference>
<evidence type="ECO:0000313" key="5">
    <source>
        <dbReference type="EMBL" id="KAL0061689.1"/>
    </source>
</evidence>
<organism evidence="5 6">
    <name type="scientific">Marasmius tenuissimus</name>
    <dbReference type="NCBI Taxonomy" id="585030"/>
    <lineage>
        <taxon>Eukaryota</taxon>
        <taxon>Fungi</taxon>
        <taxon>Dikarya</taxon>
        <taxon>Basidiomycota</taxon>
        <taxon>Agaricomycotina</taxon>
        <taxon>Agaricomycetes</taxon>
        <taxon>Agaricomycetidae</taxon>
        <taxon>Agaricales</taxon>
        <taxon>Marasmiineae</taxon>
        <taxon>Marasmiaceae</taxon>
        <taxon>Marasmius</taxon>
    </lineage>
</organism>
<dbReference type="InterPro" id="IPR000719">
    <property type="entry name" value="Prot_kinase_dom"/>
</dbReference>
<dbReference type="PANTHER" id="PTHR47789">
    <property type="entry name" value="LAS SEVENTEEN-BINDING PROTEIN 5"/>
    <property type="match status" value="1"/>
</dbReference>
<dbReference type="CDD" id="cd21383">
    <property type="entry name" value="GAT_GGA_Tom1-like"/>
    <property type="match status" value="1"/>
</dbReference>
<evidence type="ECO:0000256" key="1">
    <source>
        <dbReference type="SAM" id="Coils"/>
    </source>
</evidence>
<dbReference type="Pfam" id="PF00790">
    <property type="entry name" value="VHS"/>
    <property type="match status" value="1"/>
</dbReference>
<evidence type="ECO:0000259" key="4">
    <source>
        <dbReference type="PROSITE" id="PS50179"/>
    </source>
</evidence>
<dbReference type="InterPro" id="IPR011009">
    <property type="entry name" value="Kinase-like_dom_sf"/>
</dbReference>
<dbReference type="SUPFAM" id="SSF56112">
    <property type="entry name" value="Protein kinase-like (PK-like)"/>
    <property type="match status" value="1"/>
</dbReference>
<feature type="domain" description="Protein kinase" evidence="3">
    <location>
        <begin position="85"/>
        <end position="366"/>
    </location>
</feature>
<dbReference type="PROSITE" id="PS00108">
    <property type="entry name" value="PROTEIN_KINASE_ST"/>
    <property type="match status" value="1"/>
</dbReference>
<feature type="coiled-coil region" evidence="1">
    <location>
        <begin position="794"/>
        <end position="824"/>
    </location>
</feature>
<dbReference type="CDD" id="cd16980">
    <property type="entry name" value="VHS_Lsb5"/>
    <property type="match status" value="1"/>
</dbReference>
<dbReference type="PROSITE" id="PS50179">
    <property type="entry name" value="VHS"/>
    <property type="match status" value="1"/>
</dbReference>
<dbReference type="Gene3D" id="1.25.40.90">
    <property type="match status" value="1"/>
</dbReference>
<dbReference type="PANTHER" id="PTHR47789:SF2">
    <property type="entry name" value="VHS DOMAIN-CONTAINING PROTEIN"/>
    <property type="match status" value="1"/>
</dbReference>
<dbReference type="InterPro" id="IPR001245">
    <property type="entry name" value="Ser-Thr/Tyr_kinase_cat_dom"/>
</dbReference>
<sequence>MASLTDQEDAHRFEGILGDKEQLRVFLRQKDEDAQDWLDKLQRLIDNPNLSVTPQFRSSVFTIMVRLSKLSGLHPRCLSMDNVHKVGKYPVAAGAFGDVWKGIIGQSESEGQLVCLKVSKVYVKSDLDALFREYLREALVWRQLKHPNVLPFLGIFYLKDDRQFCLISPWMKNGNLLQYLKATERANVDHTALVHDVAAGLAYLHGEKVVHGDLKGLNILITLEGRASIGDFGLSRIADTLALHLTTSTTHGPAGTARWLAREILNGDSGPTKESDIYAFACVCYEPIIHSPSTGPHGITRTCDGRLAGFNADTEASDFDERAHSSSPPVQNFTSVQPVSAPLKDAEFIHPDSSPHQGPSLDQDSVAGDQDRVAEQAHQPCTSKNVASNTISSEADFYLLLHELPADNWEPRWRPQIRPSWREQSKRAASAASSKFKVKKEGSWLSKWTSGGRDNKEISHNDAQGELTRLIGFLTATASEDWALILDVCERASTSEANAKAAILALRRQFKYGQPQAQLSAARLWAIMLQNSSDTFISQSTSHKFLETLEELCSASAMNPIVKERVLDALAAAAFVYSQRIADCFSIGAVEKDTEFCHLWKKVKPDDKPEEGVPFNMDDVIFSPSVLEGGDQRSHAQPQLYQQPQSHLNFRHHAGEQQQYGHDHKPEMRADTGNQECLADEDNGRDASWQLMKRHHLRRLFNECMMGKSHASVLSQALARTTTENFFDMEGRSDRIIREFRMKCMACQELIAAQIPWASAGSERSRREVNAKREAEGNPFTGEEQGKTTEERLLEDLLATNEELLAALRRYKDLERAAKESQALKSGMNFWRKRGITSDHRQSQSYAERMDANQELTRLEEIFNDKERLASFLGKKGDEAQHWLDRLQLVRRNGSVPLRNTF</sequence>
<feature type="compositionally biased region" description="Polar residues" evidence="2">
    <location>
        <begin position="354"/>
        <end position="363"/>
    </location>
</feature>
<dbReference type="InterPro" id="IPR008942">
    <property type="entry name" value="ENTH_VHS"/>
</dbReference>
<dbReference type="Pfam" id="PF07714">
    <property type="entry name" value="PK_Tyr_Ser-Thr"/>
    <property type="match status" value="1"/>
</dbReference>
<dbReference type="Proteomes" id="UP001437256">
    <property type="component" value="Unassembled WGS sequence"/>
</dbReference>
<protein>
    <submittedName>
        <fullName evidence="5">Rho guanine nucleotide exchange factor</fullName>
    </submittedName>
</protein>
<dbReference type="InterPro" id="IPR002014">
    <property type="entry name" value="VHS_dom"/>
</dbReference>
<keyword evidence="1" id="KW-0175">Coiled coil</keyword>
<gene>
    <name evidence="5" type="primary">TUS1_13</name>
    <name evidence="5" type="ORF">AAF712_011497</name>
</gene>
<keyword evidence="6" id="KW-1185">Reference proteome</keyword>
<feature type="region of interest" description="Disordered" evidence="2">
    <location>
        <begin position="761"/>
        <end position="788"/>
    </location>
</feature>
<evidence type="ECO:0000259" key="3">
    <source>
        <dbReference type="PROSITE" id="PS50011"/>
    </source>
</evidence>
<dbReference type="SUPFAM" id="SSF48464">
    <property type="entry name" value="ENTH/VHS domain"/>
    <property type="match status" value="1"/>
</dbReference>
<name>A0ABR2ZL81_9AGAR</name>
<dbReference type="InterPro" id="IPR008271">
    <property type="entry name" value="Ser/Thr_kinase_AS"/>
</dbReference>
<dbReference type="PROSITE" id="PS50011">
    <property type="entry name" value="PROTEIN_KINASE_DOM"/>
    <property type="match status" value="1"/>
</dbReference>
<reference evidence="5 6" key="1">
    <citation type="submission" date="2024-05" db="EMBL/GenBank/DDBJ databases">
        <title>A draft genome resource for the thread blight pathogen Marasmius tenuissimus strain MS-2.</title>
        <authorList>
            <person name="Yulfo-Soto G.E."/>
            <person name="Baruah I.K."/>
            <person name="Amoako-Attah I."/>
            <person name="Bukari Y."/>
            <person name="Meinhardt L.W."/>
            <person name="Bailey B.A."/>
            <person name="Cohen S.P."/>
        </authorList>
    </citation>
    <scope>NUCLEOTIDE SEQUENCE [LARGE SCALE GENOMIC DNA]</scope>
    <source>
        <strain evidence="5 6">MS-2</strain>
    </source>
</reference>
<feature type="region of interest" description="Disordered" evidence="2">
    <location>
        <begin position="346"/>
        <end position="386"/>
    </location>
</feature>
<accession>A0ABR2ZL81</accession>
<comment type="caution">
    <text evidence="5">The sequence shown here is derived from an EMBL/GenBank/DDBJ whole genome shotgun (WGS) entry which is preliminary data.</text>
</comment>
<feature type="compositionally biased region" description="Basic and acidic residues" evidence="2">
    <location>
        <begin position="763"/>
        <end position="776"/>
    </location>
</feature>
<evidence type="ECO:0000256" key="2">
    <source>
        <dbReference type="SAM" id="MobiDB-lite"/>
    </source>
</evidence>
<proteinExistence type="predicted"/>
<evidence type="ECO:0000313" key="6">
    <source>
        <dbReference type="Proteomes" id="UP001437256"/>
    </source>
</evidence>
<feature type="domain" description="VHS" evidence="4">
    <location>
        <begin position="479"/>
        <end position="570"/>
    </location>
</feature>
<dbReference type="InterPro" id="IPR045007">
    <property type="entry name" value="LSB5"/>
</dbReference>
<dbReference type="Gene3D" id="1.10.510.10">
    <property type="entry name" value="Transferase(Phosphotransferase) domain 1"/>
    <property type="match status" value="1"/>
</dbReference>
<dbReference type="EMBL" id="JBBXMP010000127">
    <property type="protein sequence ID" value="KAL0061689.1"/>
    <property type="molecule type" value="Genomic_DNA"/>
</dbReference>